<dbReference type="Gene3D" id="1.10.10.10">
    <property type="entry name" value="Winged helix-like DNA-binding domain superfamily/Winged helix DNA-binding domain"/>
    <property type="match status" value="1"/>
</dbReference>
<proteinExistence type="predicted"/>
<dbReference type="InterPro" id="IPR000551">
    <property type="entry name" value="MerR-type_HTH_dom"/>
</dbReference>
<dbReference type="AlphaFoldDB" id="B2HEH0"/>
<protein>
    <recommendedName>
        <fullName evidence="1">HTH merR-type domain-containing protein</fullName>
    </recommendedName>
</protein>
<evidence type="ECO:0000259" key="1">
    <source>
        <dbReference type="Pfam" id="PF13411"/>
    </source>
</evidence>
<accession>B2HEH0</accession>
<keyword evidence="3" id="KW-1185">Reference proteome</keyword>
<dbReference type="Pfam" id="PF04255">
    <property type="entry name" value="DUF433"/>
    <property type="match status" value="1"/>
</dbReference>
<dbReference type="InterPro" id="IPR009061">
    <property type="entry name" value="DNA-bd_dom_put_sf"/>
</dbReference>
<dbReference type="InterPro" id="IPR007367">
    <property type="entry name" value="DUF433"/>
</dbReference>
<reference evidence="2 3" key="1">
    <citation type="journal article" date="2008" name="Genome Res.">
        <title>Insights from the complete genome sequence of Mycobacterium marinum on the evolution of Mycobacterium tuberculosis.</title>
        <authorList>
            <person name="Stinear T.P."/>
            <person name="Seemann T."/>
            <person name="Harrison P.F."/>
            <person name="Jenkin G.A."/>
            <person name="Davies J.K."/>
            <person name="Johnson P.D."/>
            <person name="Abdellah Z."/>
            <person name="Arrowsmith C."/>
            <person name="Chillingworth T."/>
            <person name="Churcher C."/>
            <person name="Clarke K."/>
            <person name="Cronin A."/>
            <person name="Davis P."/>
            <person name="Goodhead I."/>
            <person name="Holroyd N."/>
            <person name="Jagels K."/>
            <person name="Lord A."/>
            <person name="Moule S."/>
            <person name="Mungall K."/>
            <person name="Norbertczak H."/>
            <person name="Quail M.A."/>
            <person name="Rabbinowitsch E."/>
            <person name="Walker D."/>
            <person name="White B."/>
            <person name="Whitehead S."/>
            <person name="Small P.L."/>
            <person name="Brosch R."/>
            <person name="Ramakrishnan L."/>
            <person name="Fischbach M.A."/>
            <person name="Parkhill J."/>
            <person name="Cole S.T."/>
        </authorList>
    </citation>
    <scope>NUCLEOTIDE SEQUENCE [LARGE SCALE GENOMIC DNA]</scope>
    <source>
        <strain evidence="3">ATCC BAA-535 / M</strain>
    </source>
</reference>
<dbReference type="Pfam" id="PF13411">
    <property type="entry name" value="MerR_1"/>
    <property type="match status" value="1"/>
</dbReference>
<dbReference type="GO" id="GO:0006355">
    <property type="term" value="P:regulation of DNA-templated transcription"/>
    <property type="evidence" value="ECO:0007669"/>
    <property type="project" value="InterPro"/>
</dbReference>
<dbReference type="eggNOG" id="COG2442">
    <property type="taxonomic scope" value="Bacteria"/>
</dbReference>
<dbReference type="HOGENOM" id="CLU_1352482_0_0_11"/>
<organism evidence="2 3">
    <name type="scientific">Mycobacterium marinum (strain ATCC BAA-535 / M)</name>
    <dbReference type="NCBI Taxonomy" id="216594"/>
    <lineage>
        <taxon>Bacteria</taxon>
        <taxon>Bacillati</taxon>
        <taxon>Actinomycetota</taxon>
        <taxon>Actinomycetes</taxon>
        <taxon>Mycobacteriales</taxon>
        <taxon>Mycobacteriaceae</taxon>
        <taxon>Mycobacterium</taxon>
        <taxon>Mycobacterium ulcerans group</taxon>
    </lineage>
</organism>
<dbReference type="SUPFAM" id="SSF46955">
    <property type="entry name" value="Putative DNA-binding domain"/>
    <property type="match status" value="1"/>
</dbReference>
<evidence type="ECO:0000313" key="2">
    <source>
        <dbReference type="EMBL" id="ACC42995.1"/>
    </source>
</evidence>
<feature type="domain" description="HTH merR-type" evidence="1">
    <location>
        <begin position="14"/>
        <end position="75"/>
    </location>
</feature>
<dbReference type="InterPro" id="IPR009057">
    <property type="entry name" value="Homeodomain-like_sf"/>
</dbReference>
<dbReference type="STRING" id="216594.MMAR_4590"/>
<gene>
    <name evidence="2" type="ordered locus">MMAR_4590</name>
</gene>
<dbReference type="GO" id="GO:0003677">
    <property type="term" value="F:DNA binding"/>
    <property type="evidence" value="ECO:0007669"/>
    <property type="project" value="InterPro"/>
</dbReference>
<sequence>MRGGDRQMFPGPLAATMTGVTKSQLARWRRQPVILAPEYGTRPRALYSFRDLIALRTFARLRSDVSLQKIRRALSTLDMMDLTEHPSKYQLVAHGDSIALVDKDAAIDLVRAPTTLVMVEMVDVFKSFMNRSEVTVVDFKHPKPRLEVNLNRLGGWPTIKGTRVPYDTIVDLVADGDVTFEEVSEYYPSVTPDDVADAVAFARLIEKAA</sequence>
<dbReference type="Gene3D" id="1.10.1660.10">
    <property type="match status" value="1"/>
</dbReference>
<dbReference type="InterPro" id="IPR036388">
    <property type="entry name" value="WH-like_DNA-bd_sf"/>
</dbReference>
<dbReference type="EMBL" id="CP000854">
    <property type="protein sequence ID" value="ACC42995.1"/>
    <property type="molecule type" value="Genomic_DNA"/>
</dbReference>
<name>B2HEH0_MYCMM</name>
<dbReference type="SUPFAM" id="SSF46689">
    <property type="entry name" value="Homeodomain-like"/>
    <property type="match status" value="1"/>
</dbReference>
<dbReference type="KEGG" id="mmi:MMAR_4590"/>
<evidence type="ECO:0000313" key="3">
    <source>
        <dbReference type="Proteomes" id="UP000001190"/>
    </source>
</evidence>
<dbReference type="Proteomes" id="UP000001190">
    <property type="component" value="Chromosome"/>
</dbReference>